<protein>
    <submittedName>
        <fullName evidence="2">Pimeloyl-ACP methyl ester carboxylesterase</fullName>
    </submittedName>
</protein>
<sequence length="248" mass="25704">MALTHSPSVAVVLPGTGSDAHFVDHAFRGPLSARSVRTVAIEPDPRRVVGSYLDAMDAAATEYGKILVGGVSIGAAVALQWAALNPDKTSGVLAALPPWTGAPDHAPAAASARFTSSQLRSEGLESVIAAMLASSPAWLGRELERSWRSQWPDLPAALDEAATYCSLTEPALTEIDVPVGIAIALDDPVHPATVGYEWAAALPRAEVGTLELDQIGHDAAILGATCLEALTAAGFSQPPRAPEVNVSY</sequence>
<dbReference type="EMBL" id="VNIQ01000007">
    <property type="protein sequence ID" value="TYQ01744.1"/>
    <property type="molecule type" value="Genomic_DNA"/>
</dbReference>
<gene>
    <name evidence="2" type="ORF">FNL38_107166</name>
</gene>
<reference evidence="2" key="1">
    <citation type="submission" date="2019-07" db="EMBL/GenBank/DDBJ databases">
        <title>Genomic Encyclopedia of Type Strains, Phase IV (KMG-IV): sequencing the most valuable type-strain genomes for metagenomic binning, comparative biology and taxonomic classification.</title>
        <authorList>
            <person name="Goeker M."/>
        </authorList>
    </citation>
    <scope>NUCLEOTIDE SEQUENCE</scope>
    <source>
        <strain evidence="2">DSM 44596</strain>
    </source>
</reference>
<feature type="domain" description="AB hydrolase-1" evidence="1">
    <location>
        <begin position="9"/>
        <end position="217"/>
    </location>
</feature>
<dbReference type="InterPro" id="IPR000073">
    <property type="entry name" value="AB_hydrolase_1"/>
</dbReference>
<organism evidence="2">
    <name type="scientific">Nocardia globerula</name>
    <dbReference type="NCBI Taxonomy" id="1818"/>
    <lineage>
        <taxon>Bacteria</taxon>
        <taxon>Bacillati</taxon>
        <taxon>Actinomycetota</taxon>
        <taxon>Actinomycetes</taxon>
        <taxon>Mycobacteriales</taxon>
        <taxon>Nocardiaceae</taxon>
        <taxon>Nocardia</taxon>
    </lineage>
</organism>
<comment type="caution">
    <text evidence="2">The sequence shown here is derived from an EMBL/GenBank/DDBJ whole genome shotgun (WGS) entry which is preliminary data.</text>
</comment>
<dbReference type="InterPro" id="IPR029058">
    <property type="entry name" value="AB_hydrolase_fold"/>
</dbReference>
<evidence type="ECO:0000259" key="1">
    <source>
        <dbReference type="Pfam" id="PF12697"/>
    </source>
</evidence>
<dbReference type="AlphaFoldDB" id="A0A652YK14"/>
<dbReference type="GO" id="GO:0003824">
    <property type="term" value="F:catalytic activity"/>
    <property type="evidence" value="ECO:0007669"/>
    <property type="project" value="UniProtKB-ARBA"/>
</dbReference>
<name>A0A652YK14_NOCGL</name>
<evidence type="ECO:0000313" key="2">
    <source>
        <dbReference type="EMBL" id="TYQ01744.1"/>
    </source>
</evidence>
<dbReference type="SUPFAM" id="SSF53474">
    <property type="entry name" value="alpha/beta-Hydrolases"/>
    <property type="match status" value="1"/>
</dbReference>
<proteinExistence type="predicted"/>
<accession>A0A652YK14</accession>
<dbReference type="Pfam" id="PF12697">
    <property type="entry name" value="Abhydrolase_6"/>
    <property type="match status" value="1"/>
</dbReference>
<dbReference type="Gene3D" id="3.40.50.1820">
    <property type="entry name" value="alpha/beta hydrolase"/>
    <property type="match status" value="1"/>
</dbReference>